<organism evidence="2 3">
    <name type="scientific">Amylocarpus encephaloides</name>
    <dbReference type="NCBI Taxonomy" id="45428"/>
    <lineage>
        <taxon>Eukaryota</taxon>
        <taxon>Fungi</taxon>
        <taxon>Dikarya</taxon>
        <taxon>Ascomycota</taxon>
        <taxon>Pezizomycotina</taxon>
        <taxon>Leotiomycetes</taxon>
        <taxon>Helotiales</taxon>
        <taxon>Helotiales incertae sedis</taxon>
        <taxon>Amylocarpus</taxon>
    </lineage>
</organism>
<name>A0A9P7Y8L7_9HELO</name>
<dbReference type="Proteomes" id="UP000824998">
    <property type="component" value="Unassembled WGS sequence"/>
</dbReference>
<sequence length="58" mass="6628">MCLTRVRILYCKKPQSRDSDPSISSIIGTPIAILGFTWRIFALQSTDALDRSKSRTRR</sequence>
<dbReference type="EMBL" id="MU251938">
    <property type="protein sequence ID" value="KAG9228453.1"/>
    <property type="molecule type" value="Genomic_DNA"/>
</dbReference>
<protein>
    <submittedName>
        <fullName evidence="2">Uncharacterized protein</fullName>
    </submittedName>
</protein>
<keyword evidence="1" id="KW-0472">Membrane</keyword>
<comment type="caution">
    <text evidence="2">The sequence shown here is derived from an EMBL/GenBank/DDBJ whole genome shotgun (WGS) entry which is preliminary data.</text>
</comment>
<evidence type="ECO:0000256" key="1">
    <source>
        <dbReference type="SAM" id="Phobius"/>
    </source>
</evidence>
<gene>
    <name evidence="2" type="ORF">BJ875DRAFT_412580</name>
</gene>
<proteinExistence type="predicted"/>
<accession>A0A9P7Y8L7</accession>
<keyword evidence="1" id="KW-1133">Transmembrane helix</keyword>
<evidence type="ECO:0000313" key="3">
    <source>
        <dbReference type="Proteomes" id="UP000824998"/>
    </source>
</evidence>
<dbReference type="AlphaFoldDB" id="A0A9P7Y8L7"/>
<evidence type="ECO:0000313" key="2">
    <source>
        <dbReference type="EMBL" id="KAG9228453.1"/>
    </source>
</evidence>
<feature type="transmembrane region" description="Helical" evidence="1">
    <location>
        <begin position="21"/>
        <end position="41"/>
    </location>
</feature>
<reference evidence="2" key="1">
    <citation type="journal article" date="2021" name="IMA Fungus">
        <title>Genomic characterization of three marine fungi, including Emericellopsis atlantica sp. nov. with signatures of a generalist lifestyle and marine biomass degradation.</title>
        <authorList>
            <person name="Hagestad O.C."/>
            <person name="Hou L."/>
            <person name="Andersen J.H."/>
            <person name="Hansen E.H."/>
            <person name="Altermark B."/>
            <person name="Li C."/>
            <person name="Kuhnert E."/>
            <person name="Cox R.J."/>
            <person name="Crous P.W."/>
            <person name="Spatafora J.W."/>
            <person name="Lail K."/>
            <person name="Amirebrahimi M."/>
            <person name="Lipzen A."/>
            <person name="Pangilinan J."/>
            <person name="Andreopoulos W."/>
            <person name="Hayes R.D."/>
            <person name="Ng V."/>
            <person name="Grigoriev I.V."/>
            <person name="Jackson S.A."/>
            <person name="Sutton T.D.S."/>
            <person name="Dobson A.D.W."/>
            <person name="Rama T."/>
        </authorList>
    </citation>
    <scope>NUCLEOTIDE SEQUENCE</scope>
    <source>
        <strain evidence="2">TRa018bII</strain>
    </source>
</reference>
<keyword evidence="1" id="KW-0812">Transmembrane</keyword>
<keyword evidence="3" id="KW-1185">Reference proteome</keyword>